<reference evidence="1" key="1">
    <citation type="journal article" date="2020" name="Nature">
        <title>Isolation of an archaeon at the prokaryote-eukaryote interface.</title>
        <authorList>
            <person name="Imachi H."/>
            <person name="Nobu M.K."/>
            <person name="Nakahara N."/>
            <person name="Morono Y."/>
            <person name="Ogawara M."/>
            <person name="Takaki Y."/>
            <person name="Takano Y."/>
            <person name="Uematsu K."/>
            <person name="Ikuta T."/>
            <person name="Ito M."/>
            <person name="Matsui Y."/>
            <person name="Miyazaki M."/>
            <person name="Murata K."/>
            <person name="Saito Y."/>
            <person name="Sakai S."/>
            <person name="Song C."/>
            <person name="Tasumi E."/>
            <person name="Yamanaka Y."/>
            <person name="Yamaguchi T."/>
            <person name="Kamagata Y."/>
            <person name="Tamaki H."/>
            <person name="Takai K."/>
        </authorList>
    </citation>
    <scope>NUCLEOTIDE SEQUENCE [LARGE SCALE GENOMIC DNA]</scope>
    <source>
        <strain evidence="1">MK-D1</strain>
    </source>
</reference>
<proteinExistence type="predicted"/>
<protein>
    <submittedName>
        <fullName evidence="1">Uncharacterized protein</fullName>
    </submittedName>
</protein>
<gene>
    <name evidence="1" type="ORF">DSAG12_03621</name>
</gene>
<accession>A0A5B9DG68</accession>
<dbReference type="AlphaFoldDB" id="A0A5B9DG68"/>
<sequence length="74" mass="8565">MKIGITCSRSLVKYPKYLNKCLNEVITKLKDEGIDIKYLSFLTRDTNSDIVCGKILKDIGYAISQYINTRKLRF</sequence>
<evidence type="ECO:0000313" key="1">
    <source>
        <dbReference type="EMBL" id="QEE17783.1"/>
    </source>
</evidence>
<dbReference type="EMBL" id="CP042905">
    <property type="protein sequence ID" value="QEE17783.1"/>
    <property type="molecule type" value="Genomic_DNA"/>
</dbReference>
<organism evidence="1">
    <name type="scientific">Promethearchaeum syntrophicum</name>
    <dbReference type="NCBI Taxonomy" id="2594042"/>
    <lineage>
        <taxon>Archaea</taxon>
        <taxon>Promethearchaeati</taxon>
        <taxon>Promethearchaeota</taxon>
        <taxon>Promethearchaeia</taxon>
        <taxon>Promethearchaeales</taxon>
        <taxon>Promethearchaeaceae</taxon>
        <taxon>Promethearchaeum</taxon>
    </lineage>
</organism>
<name>A0A5B9DG68_9ARCH</name>